<feature type="region of interest" description="Disordered" evidence="1">
    <location>
        <begin position="1"/>
        <end position="22"/>
    </location>
</feature>
<organism evidence="2 3">
    <name type="scientific">Armillaria solidipes</name>
    <dbReference type="NCBI Taxonomy" id="1076256"/>
    <lineage>
        <taxon>Eukaryota</taxon>
        <taxon>Fungi</taxon>
        <taxon>Dikarya</taxon>
        <taxon>Basidiomycota</taxon>
        <taxon>Agaricomycotina</taxon>
        <taxon>Agaricomycetes</taxon>
        <taxon>Agaricomycetidae</taxon>
        <taxon>Agaricales</taxon>
        <taxon>Marasmiineae</taxon>
        <taxon>Physalacriaceae</taxon>
        <taxon>Armillaria</taxon>
    </lineage>
</organism>
<evidence type="ECO:0000256" key="1">
    <source>
        <dbReference type="SAM" id="MobiDB-lite"/>
    </source>
</evidence>
<protein>
    <submittedName>
        <fullName evidence="2">Uncharacterized protein</fullName>
    </submittedName>
</protein>
<gene>
    <name evidence="2" type="ORF">ARMSODRAFT_1012819</name>
</gene>
<accession>A0A2H3BWX9</accession>
<feature type="compositionally biased region" description="Basic and acidic residues" evidence="1">
    <location>
        <begin position="1"/>
        <end position="11"/>
    </location>
</feature>
<keyword evidence="3" id="KW-1185">Reference proteome</keyword>
<proteinExistence type="predicted"/>
<dbReference type="Proteomes" id="UP000218334">
    <property type="component" value="Unassembled WGS sequence"/>
</dbReference>
<sequence>MSSANEYHRSVTPEPYEPALSPPELTFEEYKVFVSERASMEERYSEAMGAHEEWKVERAKEAQLEKLKVDKEAQVEKLKVPQKKEEERKAAEEKKKEEERQAVIRCLRVHT</sequence>
<dbReference type="EMBL" id="KZ293417">
    <property type="protein sequence ID" value="PBK75369.1"/>
    <property type="molecule type" value="Genomic_DNA"/>
</dbReference>
<name>A0A2H3BWX9_9AGAR</name>
<reference evidence="3" key="1">
    <citation type="journal article" date="2017" name="Nat. Ecol. Evol.">
        <title>Genome expansion and lineage-specific genetic innovations in the forest pathogenic fungi Armillaria.</title>
        <authorList>
            <person name="Sipos G."/>
            <person name="Prasanna A.N."/>
            <person name="Walter M.C."/>
            <person name="O'Connor E."/>
            <person name="Balint B."/>
            <person name="Krizsan K."/>
            <person name="Kiss B."/>
            <person name="Hess J."/>
            <person name="Varga T."/>
            <person name="Slot J."/>
            <person name="Riley R."/>
            <person name="Boka B."/>
            <person name="Rigling D."/>
            <person name="Barry K."/>
            <person name="Lee J."/>
            <person name="Mihaltcheva S."/>
            <person name="LaButti K."/>
            <person name="Lipzen A."/>
            <person name="Waldron R."/>
            <person name="Moloney N.M."/>
            <person name="Sperisen C."/>
            <person name="Kredics L."/>
            <person name="Vagvoelgyi C."/>
            <person name="Patrignani A."/>
            <person name="Fitzpatrick D."/>
            <person name="Nagy I."/>
            <person name="Doyle S."/>
            <person name="Anderson J.B."/>
            <person name="Grigoriev I.V."/>
            <person name="Gueldener U."/>
            <person name="Muensterkoetter M."/>
            <person name="Nagy L.G."/>
        </authorList>
    </citation>
    <scope>NUCLEOTIDE SEQUENCE [LARGE SCALE GENOMIC DNA]</scope>
    <source>
        <strain evidence="3">28-4</strain>
    </source>
</reference>
<dbReference type="AlphaFoldDB" id="A0A2H3BWX9"/>
<evidence type="ECO:0000313" key="3">
    <source>
        <dbReference type="Proteomes" id="UP000218334"/>
    </source>
</evidence>
<evidence type="ECO:0000313" key="2">
    <source>
        <dbReference type="EMBL" id="PBK75369.1"/>
    </source>
</evidence>